<dbReference type="RefSeq" id="WP_067304708.1">
    <property type="nucleotide sequence ID" value="NZ_LRMV01000026.1"/>
</dbReference>
<dbReference type="NCBIfam" id="NF038403">
    <property type="entry name" value="perm_prefix_1"/>
    <property type="match status" value="1"/>
</dbReference>
<evidence type="ECO:0000313" key="1">
    <source>
        <dbReference type="EMBL" id="SCG62342.1"/>
    </source>
</evidence>
<accession>A0A120F9F9</accession>
<protein>
    <submittedName>
        <fullName evidence="1">Uncharacterized protein</fullName>
    </submittedName>
</protein>
<sequence length="223" mass="23348">MRACDEVGIDERLRDLTSRLHGPKRMKTELLREVRDALHDATEAYRDGGLPAREAERRAVADFGTPGELVPAYQAELAAGALRGLSRRALGIAVVLSAGGDLTWQGSSWSDGGTPPPAGYQLLSASLNAVWLAVAGLALAILLSGRWAARRGRAGTPAGRLLGLGLVGTLAFGAVAGTALFGWSVGLWEAAVTWPPMIVGAVLAGAAHFSLFRATRSWLTAAR</sequence>
<dbReference type="EMBL" id="LT607752">
    <property type="protein sequence ID" value="SCG62342.1"/>
    <property type="molecule type" value="Genomic_DNA"/>
</dbReference>
<dbReference type="InterPro" id="IPR047928">
    <property type="entry name" value="Perm_prefix_1"/>
</dbReference>
<proteinExistence type="predicted"/>
<organism evidence="1 2">
    <name type="scientific">Micromonospora rifamycinica</name>
    <dbReference type="NCBI Taxonomy" id="291594"/>
    <lineage>
        <taxon>Bacteria</taxon>
        <taxon>Bacillati</taxon>
        <taxon>Actinomycetota</taxon>
        <taxon>Actinomycetes</taxon>
        <taxon>Micromonosporales</taxon>
        <taxon>Micromonosporaceae</taxon>
        <taxon>Micromonospora</taxon>
    </lineage>
</organism>
<reference evidence="2" key="1">
    <citation type="submission" date="2016-06" db="EMBL/GenBank/DDBJ databases">
        <authorList>
            <person name="Varghese N."/>
            <person name="Submissions Spin"/>
        </authorList>
    </citation>
    <scope>NUCLEOTIDE SEQUENCE [LARGE SCALE GENOMIC DNA]</scope>
    <source>
        <strain evidence="2">DSM 44983</strain>
    </source>
</reference>
<gene>
    <name evidence="1" type="ORF">GA0070623_2914</name>
</gene>
<name>A0A120F9F9_9ACTN</name>
<dbReference type="OrthoDB" id="5187995at2"/>
<keyword evidence="2" id="KW-1185">Reference proteome</keyword>
<dbReference type="Proteomes" id="UP000198226">
    <property type="component" value="Chromosome I"/>
</dbReference>
<evidence type="ECO:0000313" key="2">
    <source>
        <dbReference type="Proteomes" id="UP000198226"/>
    </source>
</evidence>
<dbReference type="AlphaFoldDB" id="A0A120F9F9"/>